<gene>
    <name evidence="3" type="ORF">B9G98_03530</name>
</gene>
<keyword evidence="1" id="KW-0808">Transferase</keyword>
<comment type="caution">
    <text evidence="3">The sequence shown here is derived from an EMBL/GenBank/DDBJ whole genome shotgun (WGS) entry which is preliminary data.</text>
</comment>
<dbReference type="Gene3D" id="3.90.470.20">
    <property type="entry name" value="4'-phosphopantetheinyl transferase domain"/>
    <property type="match status" value="1"/>
</dbReference>
<dbReference type="Pfam" id="PF01648">
    <property type="entry name" value="ACPS"/>
    <property type="match status" value="1"/>
</dbReference>
<evidence type="ECO:0000313" key="3">
    <source>
        <dbReference type="EMBL" id="PRT55910.1"/>
    </source>
</evidence>
<dbReference type="GeneID" id="36517278"/>
<dbReference type="InterPro" id="IPR008278">
    <property type="entry name" value="4-PPantetheinyl_Trfase_dom"/>
</dbReference>
<name>A0A2T0FLQ8_9ASCO</name>
<feature type="domain" description="4'-phosphopantetheinyl transferase" evidence="2">
    <location>
        <begin position="67"/>
        <end position="120"/>
    </location>
</feature>
<dbReference type="RefSeq" id="XP_024665855.1">
    <property type="nucleotide sequence ID" value="XM_024810087.1"/>
</dbReference>
<evidence type="ECO:0000313" key="4">
    <source>
        <dbReference type="Proteomes" id="UP000238350"/>
    </source>
</evidence>
<reference evidence="3 4" key="1">
    <citation type="submission" date="2017-04" db="EMBL/GenBank/DDBJ databases">
        <title>Genome sequencing of [Candida] sorbophila.</title>
        <authorList>
            <person name="Ahn J.O."/>
        </authorList>
    </citation>
    <scope>NUCLEOTIDE SEQUENCE [LARGE SCALE GENOMIC DNA]</scope>
    <source>
        <strain evidence="3 4">DS02</strain>
    </source>
</reference>
<dbReference type="SUPFAM" id="SSF56214">
    <property type="entry name" value="4'-phosphopantetheinyl transferase"/>
    <property type="match status" value="1"/>
</dbReference>
<dbReference type="GO" id="GO:0000287">
    <property type="term" value="F:magnesium ion binding"/>
    <property type="evidence" value="ECO:0007669"/>
    <property type="project" value="InterPro"/>
</dbReference>
<organism evidence="3 4">
    <name type="scientific">Wickerhamiella sorbophila</name>
    <dbReference type="NCBI Taxonomy" id="45607"/>
    <lineage>
        <taxon>Eukaryota</taxon>
        <taxon>Fungi</taxon>
        <taxon>Dikarya</taxon>
        <taxon>Ascomycota</taxon>
        <taxon>Saccharomycotina</taxon>
        <taxon>Dipodascomycetes</taxon>
        <taxon>Dipodascales</taxon>
        <taxon>Trichomonascaceae</taxon>
        <taxon>Wickerhamiella</taxon>
    </lineage>
</organism>
<dbReference type="EMBL" id="NDIQ01000022">
    <property type="protein sequence ID" value="PRT55910.1"/>
    <property type="molecule type" value="Genomic_DNA"/>
</dbReference>
<dbReference type="InterPro" id="IPR037143">
    <property type="entry name" value="4-PPantetheinyl_Trfase_dom_sf"/>
</dbReference>
<accession>A0A2T0FLQ8</accession>
<proteinExistence type="predicted"/>
<keyword evidence="4" id="KW-1185">Reference proteome</keyword>
<dbReference type="GO" id="GO:0008897">
    <property type="term" value="F:holo-[acyl-carrier-protein] synthase activity"/>
    <property type="evidence" value="ECO:0007669"/>
    <property type="project" value="InterPro"/>
</dbReference>
<evidence type="ECO:0000259" key="2">
    <source>
        <dbReference type="Pfam" id="PF01648"/>
    </source>
</evidence>
<dbReference type="Proteomes" id="UP000238350">
    <property type="component" value="Unassembled WGS sequence"/>
</dbReference>
<evidence type="ECO:0000256" key="1">
    <source>
        <dbReference type="ARBA" id="ARBA00022679"/>
    </source>
</evidence>
<protein>
    <recommendedName>
        <fullName evidence="2">4'-phosphopantetheinyl transferase domain-containing protein</fullName>
    </recommendedName>
</protein>
<dbReference type="AlphaFoldDB" id="A0A2T0FLQ8"/>
<sequence length="180" mass="20393">MIYLTVLRNVKDDTETTKQASQRIKDRIQSDYQQQIVYDGARPTLARDDFNVSHHFPVVVAIVDSQRVGVDVTYSHSPPHFTHDECTQLFTRVPKTEQEFLLLWALREARLKYTGEGCRETPLPIGPIPDPATLPELESSEFDPPTATVENHTLYCFKIRGQISAAQCRLVALSQIVILA</sequence>